<dbReference type="InterPro" id="IPR002121">
    <property type="entry name" value="HRDC_dom"/>
</dbReference>
<dbReference type="SMART" id="SM00474">
    <property type="entry name" value="35EXOc"/>
    <property type="match status" value="1"/>
</dbReference>
<evidence type="ECO:0000259" key="7">
    <source>
        <dbReference type="PROSITE" id="PS50967"/>
    </source>
</evidence>
<sequence>MLVITDTETLVAFCARCAEHPYITVDTEFLRERTYWPQLCLAQVAYPGDEDCAALIDPIAGADMDLAPLFELMKNTSVVKVFHAARQDLEIFWKLGDLIPTPLFDTQVAAMVCGYGDQVGYETLVRKICKEGLDKSSRFTDWARRPLSEKQLDYALADVTHLRQIYEVLEARLNRTGRAAWVAEEMAVLTNPDTYRNEPTEAWRRLKTRSSSPRFLAVAAALAEWRERRAQEKDVPRSRLLKDDALLEVASARPGTAEELSRLRLLQREGRKGDVAAEILEAVRKGMETPEDALPPKEAPRPTRKTSEALVDLLKVLLKSRAEDLGVAPKLLASSDELTAIAGEDEPQVPALSGWRRAAFGELALQLKRGEIALSAHGGGVEIVEFDD</sequence>
<dbReference type="Pfam" id="PF01612">
    <property type="entry name" value="DNA_pol_A_exo1"/>
    <property type="match status" value="1"/>
</dbReference>
<dbReference type="InterPro" id="IPR006292">
    <property type="entry name" value="RNase_D"/>
</dbReference>
<dbReference type="InterPro" id="IPR036397">
    <property type="entry name" value="RNaseH_sf"/>
</dbReference>
<dbReference type="GO" id="GO:0042780">
    <property type="term" value="P:tRNA 3'-end processing"/>
    <property type="evidence" value="ECO:0007669"/>
    <property type="project" value="UniProtKB-UniRule"/>
</dbReference>
<evidence type="ECO:0000313" key="9">
    <source>
        <dbReference type="Proteomes" id="UP000199118"/>
    </source>
</evidence>
<evidence type="ECO:0000256" key="6">
    <source>
        <dbReference type="HAMAP-Rule" id="MF_01899"/>
    </source>
</evidence>
<evidence type="ECO:0000256" key="5">
    <source>
        <dbReference type="ARBA" id="ARBA00022839"/>
    </source>
</evidence>
<dbReference type="SUPFAM" id="SSF47819">
    <property type="entry name" value="HRDC-like"/>
    <property type="match status" value="2"/>
</dbReference>
<comment type="catalytic activity">
    <reaction evidence="6">
        <text>Exonucleolytic cleavage that removes extra residues from the 3'-terminus of tRNA to produce 5'-mononucleotides.</text>
        <dbReference type="EC" id="3.1.13.5"/>
    </reaction>
</comment>
<dbReference type="Gene3D" id="1.10.150.80">
    <property type="entry name" value="HRDC domain"/>
    <property type="match status" value="1"/>
</dbReference>
<evidence type="ECO:0000313" key="8">
    <source>
        <dbReference type="EMBL" id="SDX31757.1"/>
    </source>
</evidence>
<dbReference type="GO" id="GO:0000166">
    <property type="term" value="F:nucleotide binding"/>
    <property type="evidence" value="ECO:0007669"/>
    <property type="project" value="InterPro"/>
</dbReference>
<dbReference type="NCBIfam" id="TIGR01388">
    <property type="entry name" value="rnd"/>
    <property type="match status" value="1"/>
</dbReference>
<comment type="subcellular location">
    <subcellularLocation>
        <location evidence="6">Cytoplasm</location>
    </subcellularLocation>
</comment>
<dbReference type="PANTHER" id="PTHR47649:SF1">
    <property type="entry name" value="RIBONUCLEASE D"/>
    <property type="match status" value="1"/>
</dbReference>
<dbReference type="InterPro" id="IPR044876">
    <property type="entry name" value="HRDC_dom_sf"/>
</dbReference>
<dbReference type="EMBL" id="FNMZ01000004">
    <property type="protein sequence ID" value="SDX31757.1"/>
    <property type="molecule type" value="Genomic_DNA"/>
</dbReference>
<keyword evidence="5 6" id="KW-0269">Exonuclease</keyword>
<keyword evidence="3 6" id="KW-0540">Nuclease</keyword>
<evidence type="ECO:0000256" key="2">
    <source>
        <dbReference type="ARBA" id="ARBA00022694"/>
    </source>
</evidence>
<dbReference type="Gene3D" id="3.30.420.10">
    <property type="entry name" value="Ribonuclease H-like superfamily/Ribonuclease H"/>
    <property type="match status" value="1"/>
</dbReference>
<organism evidence="8 9">
    <name type="scientific">Albimonas donghaensis</name>
    <dbReference type="NCBI Taxonomy" id="356660"/>
    <lineage>
        <taxon>Bacteria</taxon>
        <taxon>Pseudomonadati</taxon>
        <taxon>Pseudomonadota</taxon>
        <taxon>Alphaproteobacteria</taxon>
        <taxon>Rhodobacterales</taxon>
        <taxon>Paracoccaceae</taxon>
        <taxon>Albimonas</taxon>
    </lineage>
</organism>
<comment type="function">
    <text evidence="6">Exonuclease involved in the 3' processing of various precursor tRNAs. Initiates hydrolysis at the 3'-terminus of an RNA molecule and releases 5'-mononucleotides.</text>
</comment>
<dbReference type="InterPro" id="IPR051086">
    <property type="entry name" value="RNase_D-like"/>
</dbReference>
<dbReference type="AlphaFoldDB" id="A0A1H3APX8"/>
<dbReference type="GO" id="GO:0003676">
    <property type="term" value="F:nucleic acid binding"/>
    <property type="evidence" value="ECO:0007669"/>
    <property type="project" value="InterPro"/>
</dbReference>
<proteinExistence type="inferred from homology"/>
<dbReference type="Proteomes" id="UP000199118">
    <property type="component" value="Unassembled WGS sequence"/>
</dbReference>
<dbReference type="STRING" id="356660.SAMN05444336_104278"/>
<dbReference type="CDD" id="cd06142">
    <property type="entry name" value="RNaseD_exo"/>
    <property type="match status" value="1"/>
</dbReference>
<keyword evidence="1 6" id="KW-0963">Cytoplasm</keyword>
<evidence type="ECO:0000256" key="4">
    <source>
        <dbReference type="ARBA" id="ARBA00022801"/>
    </source>
</evidence>
<dbReference type="InterPro" id="IPR010997">
    <property type="entry name" value="HRDC-like_sf"/>
</dbReference>
<evidence type="ECO:0000256" key="3">
    <source>
        <dbReference type="ARBA" id="ARBA00022722"/>
    </source>
</evidence>
<dbReference type="PROSITE" id="PS50967">
    <property type="entry name" value="HRDC"/>
    <property type="match status" value="1"/>
</dbReference>
<feature type="domain" description="HRDC" evidence="7">
    <location>
        <begin position="212"/>
        <end position="293"/>
    </location>
</feature>
<dbReference type="InterPro" id="IPR002562">
    <property type="entry name" value="3'-5'_exonuclease_dom"/>
</dbReference>
<keyword evidence="2 6" id="KW-0819">tRNA processing</keyword>
<dbReference type="GO" id="GO:0005737">
    <property type="term" value="C:cytoplasm"/>
    <property type="evidence" value="ECO:0007669"/>
    <property type="project" value="UniProtKB-SubCell"/>
</dbReference>
<dbReference type="SMART" id="SM00341">
    <property type="entry name" value="HRDC"/>
    <property type="match status" value="1"/>
</dbReference>
<dbReference type="HAMAP" id="MF_01899">
    <property type="entry name" value="RNase_D"/>
    <property type="match status" value="1"/>
</dbReference>
<protein>
    <recommendedName>
        <fullName evidence="6">Ribonuclease D</fullName>
        <shortName evidence="6">RNase D</shortName>
        <ecNumber evidence="6">3.1.13.5</ecNumber>
    </recommendedName>
</protein>
<dbReference type="OrthoDB" id="9800549at2"/>
<dbReference type="GO" id="GO:0033890">
    <property type="term" value="F:ribonuclease D activity"/>
    <property type="evidence" value="ECO:0007669"/>
    <property type="project" value="UniProtKB-UniRule"/>
</dbReference>
<gene>
    <name evidence="6" type="primary">rnd</name>
    <name evidence="8" type="ORF">SAMN05444336_104278</name>
</gene>
<keyword evidence="4 6" id="KW-0378">Hydrolase</keyword>
<dbReference type="GO" id="GO:0008408">
    <property type="term" value="F:3'-5' exonuclease activity"/>
    <property type="evidence" value="ECO:0007669"/>
    <property type="project" value="InterPro"/>
</dbReference>
<dbReference type="PANTHER" id="PTHR47649">
    <property type="entry name" value="RIBONUCLEASE D"/>
    <property type="match status" value="1"/>
</dbReference>
<accession>A0A1H3APX8</accession>
<dbReference type="EC" id="3.1.13.5" evidence="6"/>
<comment type="similarity">
    <text evidence="6">Belongs to the RNase D family.</text>
</comment>
<name>A0A1H3APX8_9RHOB</name>
<dbReference type="Pfam" id="PF00570">
    <property type="entry name" value="HRDC"/>
    <property type="match status" value="1"/>
</dbReference>
<dbReference type="RefSeq" id="WP_092682913.1">
    <property type="nucleotide sequence ID" value="NZ_FNMZ01000004.1"/>
</dbReference>
<evidence type="ECO:0000256" key="1">
    <source>
        <dbReference type="ARBA" id="ARBA00022490"/>
    </source>
</evidence>
<reference evidence="8 9" key="1">
    <citation type="submission" date="2016-10" db="EMBL/GenBank/DDBJ databases">
        <authorList>
            <person name="de Groot N.N."/>
        </authorList>
    </citation>
    <scope>NUCLEOTIDE SEQUENCE [LARGE SCALE GENOMIC DNA]</scope>
    <source>
        <strain evidence="8 9">DSM 17890</strain>
    </source>
</reference>
<dbReference type="SUPFAM" id="SSF53098">
    <property type="entry name" value="Ribonuclease H-like"/>
    <property type="match status" value="1"/>
</dbReference>
<keyword evidence="9" id="KW-1185">Reference proteome</keyword>
<dbReference type="InterPro" id="IPR012337">
    <property type="entry name" value="RNaseH-like_sf"/>
</dbReference>
<comment type="cofactor">
    <cofactor evidence="6">
        <name>a divalent metal cation</name>
        <dbReference type="ChEBI" id="CHEBI:60240"/>
    </cofactor>
</comment>